<organism evidence="3 4">
    <name type="scientific">Filifactor alocis (strain ATCC 35896 / CCUG 47790 / D40 B5)</name>
    <name type="common">Fusobacterium alocis</name>
    <dbReference type="NCBI Taxonomy" id="546269"/>
    <lineage>
        <taxon>Bacteria</taxon>
        <taxon>Bacillati</taxon>
        <taxon>Bacillota</taxon>
        <taxon>Clostridia</taxon>
        <taxon>Peptostreptococcales</taxon>
        <taxon>Filifactoraceae</taxon>
        <taxon>Filifactor</taxon>
    </lineage>
</organism>
<dbReference type="RefSeq" id="WP_014262057.1">
    <property type="nucleotide sequence ID" value="NC_016630.1"/>
</dbReference>
<dbReference type="OrthoDB" id="9762440at2"/>
<dbReference type="PATRIC" id="fig|546269.5.peg.409"/>
<dbReference type="STRING" id="546269.HMPREF0389_00249"/>
<dbReference type="eggNOG" id="COG3843">
    <property type="taxonomic scope" value="Bacteria"/>
</dbReference>
<evidence type="ECO:0000313" key="3">
    <source>
        <dbReference type="EMBL" id="EFE28334.1"/>
    </source>
</evidence>
<feature type="domain" description="MobA/VirD2-like nuclease" evidence="2">
    <location>
        <begin position="27"/>
        <end position="163"/>
    </location>
</feature>
<dbReference type="AlphaFoldDB" id="D6GRP3"/>
<evidence type="ECO:0000256" key="1">
    <source>
        <dbReference type="SAM" id="Coils"/>
    </source>
</evidence>
<dbReference type="Pfam" id="PF03432">
    <property type="entry name" value="Relaxase"/>
    <property type="match status" value="1"/>
</dbReference>
<evidence type="ECO:0000259" key="2">
    <source>
        <dbReference type="Pfam" id="PF03432"/>
    </source>
</evidence>
<evidence type="ECO:0000313" key="4">
    <source>
        <dbReference type="Proteomes" id="UP000007468"/>
    </source>
</evidence>
<dbReference type="InterPro" id="IPR005094">
    <property type="entry name" value="Endonuclease_MobA/VirD2"/>
</dbReference>
<accession>D6GRP3</accession>
<keyword evidence="1" id="KW-0175">Coiled coil</keyword>
<feature type="coiled-coil region" evidence="1">
    <location>
        <begin position="409"/>
        <end position="440"/>
    </location>
</feature>
<dbReference type="EMBL" id="CP002390">
    <property type="protein sequence ID" value="EFE28334.1"/>
    <property type="molecule type" value="Genomic_DNA"/>
</dbReference>
<reference evidence="4" key="1">
    <citation type="submission" date="2010-12" db="EMBL/GenBank/DDBJ databases">
        <title>The genome sequence of Filifactor alocis strain ATCC 35896.</title>
        <authorList>
            <consortium name="The Broad Institute Genome Sequencing Platform"/>
            <person name="Ward D."/>
            <person name="Earl A."/>
            <person name="Feldgarden M."/>
            <person name="Young S.K."/>
            <person name="Gargeya S."/>
            <person name="Zeng Q."/>
            <person name="Alvarado L."/>
            <person name="Berlin A."/>
            <person name="Bochicchio J."/>
            <person name="Chapman S.B."/>
            <person name="Chen Z."/>
            <person name="Freedman E."/>
            <person name="Gellesch M."/>
            <person name="Goldberg J."/>
            <person name="Griggs A."/>
            <person name="Gujja S."/>
            <person name="Heilman E."/>
            <person name="Heiman D."/>
            <person name="Howarth C."/>
            <person name="Mehta T."/>
            <person name="Neiman D."/>
            <person name="Pearson M."/>
            <person name="Roberts A."/>
            <person name="Saif S."/>
            <person name="Shea T."/>
            <person name="Shenoy N."/>
            <person name="Sisk P."/>
            <person name="Stolte C."/>
            <person name="Sykes S."/>
            <person name="White J."/>
            <person name="Yandava C."/>
            <person name="Izard J."/>
            <person name="Blanton J.M."/>
            <person name="Baranova O.V."/>
            <person name="Tanner A.C."/>
            <person name="Dewhirst F.E."/>
            <person name="Haas B."/>
            <person name="Nusbaum C."/>
            <person name="Birren B."/>
        </authorList>
    </citation>
    <scope>NUCLEOTIDE SEQUENCE [LARGE SCALE GENOMIC DNA]</scope>
    <source>
        <strain evidence="4">ATCC 35896 / D40 B5</strain>
    </source>
</reference>
<protein>
    <submittedName>
        <fullName evidence="3">Relaxase/mobilization nuclease domain protein</fullName>
    </submittedName>
</protein>
<keyword evidence="4" id="KW-1185">Reference proteome</keyword>
<sequence length="465" mass="54405">MATTRIIPMHIGKGKSIAQSIRDRTDYVKNPDKTQQGEFISAYECDIATIDAEFLLLKNQYHHKTGRRQNRKNDVLAYQIRQAFKPGEITPEEANRIGYELALSWTKQNYPFIVCTHTDKAHIHNHIVYSAVSLDCKRKFRNFWNSTKAVRNLSDRLCLENGLSIVENPKETKCHYGKWLGEKKKQSKREKLKTAIDDTLAQKPSSFENFLKKMEEADYEIKHGKHLAFRLNGDKKFIRCKDHSLGEDYTEEAIKERILGKRNSPKQKQESKDKIDLLIDIQEKIKAGKGAGYEHWAKIFNLKQAAKTLSYLMENKLTDYEALEEKTKQLVSDFNTLSAQMKQAEKRMQDISDLKKHIYQYAKTKEVYVAYRKAGYSKKFYAENEEKIQLHKAAKAAFSALNTEKLPTIKELSKEYEKLLTEKKNLYSDYRKKKKEMQEILTVKSNVDRLLFPPQKEQPERENER</sequence>
<proteinExistence type="predicted"/>
<gene>
    <name evidence="3" type="ordered locus">HMPREF0389_00249</name>
</gene>
<dbReference type="KEGG" id="faa:HMPREF0389_00249"/>
<name>D6GRP3_FILAD</name>
<dbReference type="Proteomes" id="UP000007468">
    <property type="component" value="Chromosome"/>
</dbReference>
<feature type="coiled-coil region" evidence="1">
    <location>
        <begin position="320"/>
        <end position="354"/>
    </location>
</feature>